<dbReference type="InterPro" id="IPR000326">
    <property type="entry name" value="PAP2/HPO"/>
</dbReference>
<feature type="transmembrane region" description="Helical" evidence="1">
    <location>
        <begin position="20"/>
        <end position="45"/>
    </location>
</feature>
<evidence type="ECO:0000313" key="4">
    <source>
        <dbReference type="Proteomes" id="UP000178517"/>
    </source>
</evidence>
<accession>A0A1G1ZKF5</accession>
<dbReference type="SUPFAM" id="SSF48317">
    <property type="entry name" value="Acid phosphatase/Vanadium-dependent haloperoxidase"/>
    <property type="match status" value="1"/>
</dbReference>
<evidence type="ECO:0000313" key="3">
    <source>
        <dbReference type="EMBL" id="OGY65103.1"/>
    </source>
</evidence>
<dbReference type="PANTHER" id="PTHR14969:SF13">
    <property type="entry name" value="AT30094P"/>
    <property type="match status" value="1"/>
</dbReference>
<reference evidence="3 4" key="1">
    <citation type="journal article" date="2016" name="Nat. Commun.">
        <title>Thousands of microbial genomes shed light on interconnected biogeochemical processes in an aquifer system.</title>
        <authorList>
            <person name="Anantharaman K."/>
            <person name="Brown C.T."/>
            <person name="Hug L.A."/>
            <person name="Sharon I."/>
            <person name="Castelle C.J."/>
            <person name="Probst A.J."/>
            <person name="Thomas B.C."/>
            <person name="Singh A."/>
            <person name="Wilkins M.J."/>
            <person name="Karaoz U."/>
            <person name="Brodie E.L."/>
            <person name="Williams K.H."/>
            <person name="Hubbard S.S."/>
            <person name="Banfield J.F."/>
        </authorList>
    </citation>
    <scope>NUCLEOTIDE SEQUENCE [LARGE SCALE GENOMIC DNA]</scope>
</reference>
<dbReference type="STRING" id="1798406.A3A04_01675"/>
<dbReference type="AlphaFoldDB" id="A0A1G1ZKF5"/>
<dbReference type="Pfam" id="PF01569">
    <property type="entry name" value="PAP2"/>
    <property type="match status" value="1"/>
</dbReference>
<comment type="caution">
    <text evidence="3">The sequence shown here is derived from an EMBL/GenBank/DDBJ whole genome shotgun (WGS) entry which is preliminary data.</text>
</comment>
<dbReference type="PANTHER" id="PTHR14969">
    <property type="entry name" value="SPHINGOSINE-1-PHOSPHATE PHOSPHOHYDROLASE"/>
    <property type="match status" value="1"/>
</dbReference>
<feature type="transmembrane region" description="Helical" evidence="1">
    <location>
        <begin position="57"/>
        <end position="79"/>
    </location>
</feature>
<name>A0A1G1ZKF5_9BACT</name>
<feature type="transmembrane region" description="Helical" evidence="1">
    <location>
        <begin position="151"/>
        <end position="169"/>
    </location>
</feature>
<gene>
    <name evidence="3" type="ORF">A3A04_01675</name>
</gene>
<evidence type="ECO:0000259" key="2">
    <source>
        <dbReference type="SMART" id="SM00014"/>
    </source>
</evidence>
<sequence>MSLNLNIFNAIYGLAHTSRFLDAFGVFIAHYFPYLLTVGVILLLYKEKDITLRLYTFFFVILSTLLARGIFIYGISFFYKNPRPFNVLSEVEPLITGPSTHSFPSGHATFFFALAMAFYFYNRTWGYVVGLCAFFIGIARIFVGVHWPLDVVAGAFIGIMSACLMRMLLPRIPKTIE</sequence>
<feature type="transmembrane region" description="Helical" evidence="1">
    <location>
        <begin position="127"/>
        <end position="145"/>
    </location>
</feature>
<dbReference type="SMART" id="SM00014">
    <property type="entry name" value="acidPPc"/>
    <property type="match status" value="1"/>
</dbReference>
<dbReference type="Proteomes" id="UP000178517">
    <property type="component" value="Unassembled WGS sequence"/>
</dbReference>
<dbReference type="InterPro" id="IPR036938">
    <property type="entry name" value="PAP2/HPO_sf"/>
</dbReference>
<feature type="domain" description="Phosphatidic acid phosphatase type 2/haloperoxidase" evidence="2">
    <location>
        <begin position="58"/>
        <end position="166"/>
    </location>
</feature>
<feature type="transmembrane region" description="Helical" evidence="1">
    <location>
        <begin position="99"/>
        <end position="120"/>
    </location>
</feature>
<keyword evidence="1" id="KW-0812">Transmembrane</keyword>
<dbReference type="GO" id="GO:0042392">
    <property type="term" value="F:sphingosine-1-phosphate phosphatase activity"/>
    <property type="evidence" value="ECO:0007669"/>
    <property type="project" value="TreeGrafter"/>
</dbReference>
<keyword evidence="1" id="KW-1133">Transmembrane helix</keyword>
<dbReference type="Gene3D" id="1.20.144.10">
    <property type="entry name" value="Phosphatidic acid phosphatase type 2/haloperoxidase"/>
    <property type="match status" value="1"/>
</dbReference>
<dbReference type="EMBL" id="MHJI01000023">
    <property type="protein sequence ID" value="OGY65103.1"/>
    <property type="molecule type" value="Genomic_DNA"/>
</dbReference>
<organism evidence="3 4">
    <name type="scientific">Candidatus Harrisonbacteria bacterium RIFCSPLOWO2_01_FULL_40_28</name>
    <dbReference type="NCBI Taxonomy" id="1798406"/>
    <lineage>
        <taxon>Bacteria</taxon>
        <taxon>Candidatus Harrisoniibacteriota</taxon>
    </lineage>
</organism>
<evidence type="ECO:0000256" key="1">
    <source>
        <dbReference type="SAM" id="Phobius"/>
    </source>
</evidence>
<protein>
    <recommendedName>
        <fullName evidence="2">Phosphatidic acid phosphatase type 2/haloperoxidase domain-containing protein</fullName>
    </recommendedName>
</protein>
<proteinExistence type="predicted"/>
<keyword evidence="1" id="KW-0472">Membrane</keyword>